<keyword evidence="1 4" id="KW-0808">Transferase</keyword>
<evidence type="ECO:0000256" key="2">
    <source>
        <dbReference type="ARBA" id="ARBA00022695"/>
    </source>
</evidence>
<accession>A0ABS9MT24</accession>
<keyword evidence="6" id="KW-1185">Reference proteome</keyword>
<dbReference type="InterPro" id="IPR003329">
    <property type="entry name" value="Cytidylyl_trans"/>
</dbReference>
<dbReference type="EMBL" id="JAKNCT010000013">
    <property type="protein sequence ID" value="MCG5031754.1"/>
    <property type="molecule type" value="Genomic_DNA"/>
</dbReference>
<name>A0ABS9MT24_9BURK</name>
<evidence type="ECO:0000313" key="6">
    <source>
        <dbReference type="Proteomes" id="UP001297600"/>
    </source>
</evidence>
<keyword evidence="4" id="KW-0963">Cytoplasm</keyword>
<gene>
    <name evidence="4 5" type="primary">kdsB</name>
    <name evidence="5" type="ORF">MAF45_09925</name>
</gene>
<keyword evidence="2 4" id="KW-0548">Nucleotidyltransferase</keyword>
<dbReference type="Gene3D" id="3.90.550.10">
    <property type="entry name" value="Spore Coat Polysaccharide Biosynthesis Protein SpsA, Chain A"/>
    <property type="match status" value="1"/>
</dbReference>
<dbReference type="GO" id="GO:0008690">
    <property type="term" value="F:3-deoxy-manno-octulosonate cytidylyltransferase activity"/>
    <property type="evidence" value="ECO:0007669"/>
    <property type="project" value="UniProtKB-EC"/>
</dbReference>
<comment type="catalytic activity">
    <reaction evidence="4">
        <text>3-deoxy-alpha-D-manno-oct-2-ulosonate + CTP = CMP-3-deoxy-beta-D-manno-octulosonate + diphosphate</text>
        <dbReference type="Rhea" id="RHEA:23448"/>
        <dbReference type="ChEBI" id="CHEBI:33019"/>
        <dbReference type="ChEBI" id="CHEBI:37563"/>
        <dbReference type="ChEBI" id="CHEBI:85986"/>
        <dbReference type="ChEBI" id="CHEBI:85987"/>
        <dbReference type="EC" id="2.7.7.38"/>
    </reaction>
</comment>
<dbReference type="EC" id="2.7.7.38" evidence="4"/>
<evidence type="ECO:0000313" key="5">
    <source>
        <dbReference type="EMBL" id="MCG5031754.1"/>
    </source>
</evidence>
<dbReference type="NCBIfam" id="NF003952">
    <property type="entry name" value="PRK05450.1-5"/>
    <property type="match status" value="1"/>
</dbReference>
<organism evidence="5 6">
    <name type="scientific">Mesosutterella porci</name>
    <dbReference type="NCBI Taxonomy" id="2915351"/>
    <lineage>
        <taxon>Bacteria</taxon>
        <taxon>Pseudomonadati</taxon>
        <taxon>Pseudomonadota</taxon>
        <taxon>Betaproteobacteria</taxon>
        <taxon>Burkholderiales</taxon>
        <taxon>Sutterellaceae</taxon>
        <taxon>Mesosutterella</taxon>
    </lineage>
</organism>
<dbReference type="Proteomes" id="UP001297600">
    <property type="component" value="Unassembled WGS sequence"/>
</dbReference>
<dbReference type="Pfam" id="PF02348">
    <property type="entry name" value="CTP_transf_3"/>
    <property type="match status" value="1"/>
</dbReference>
<sequence length="257" mass="28032">MSYTIIIPTRMHSTRLPRKPLADIEGRPMVVRVAERASLTQAARIIVATDHSEILEACSSRGVEALLTSPNHPTGTDRLAEVCEKLALGDDEIVVNIQGDEPLIPPSTVDKVAALLAAKPGCAMATAAHPIGSIEDFMSPNVVKVELNARSEAMTFSRAPLPWPRDAFRKDPGRLPGQFTALHHIGLYAYRAGFLKRYPKLPPSPIESAESLEQLRALWNGERIAVLVLPEALPPGVDTEADLERVREAYRRGSLPS</sequence>
<dbReference type="RefSeq" id="WP_237980248.1">
    <property type="nucleotide sequence ID" value="NZ_JAKNCT010000013.1"/>
</dbReference>
<comment type="similarity">
    <text evidence="4">Belongs to the KdsB family.</text>
</comment>
<protein>
    <recommendedName>
        <fullName evidence="4">3-deoxy-manno-octulosonate cytidylyltransferase</fullName>
        <ecNumber evidence="4">2.7.7.38</ecNumber>
    </recommendedName>
    <alternativeName>
        <fullName evidence="4">CMP-2-keto-3-deoxyoctulosonic acid synthase</fullName>
        <shortName evidence="4">CKS</shortName>
        <shortName evidence="4">CMP-KDO synthase</shortName>
    </alternativeName>
</protein>
<dbReference type="InterPro" id="IPR004528">
    <property type="entry name" value="KdsB"/>
</dbReference>
<dbReference type="InterPro" id="IPR029044">
    <property type="entry name" value="Nucleotide-diphossugar_trans"/>
</dbReference>
<dbReference type="CDD" id="cd02517">
    <property type="entry name" value="CMP-KDO-Synthetase"/>
    <property type="match status" value="1"/>
</dbReference>
<comment type="function">
    <text evidence="4">Activates KDO (a required 8-carbon sugar) for incorporation into bacterial lipopolysaccharide in Gram-negative bacteria.</text>
</comment>
<keyword evidence="3 4" id="KW-0448">Lipopolysaccharide biosynthesis</keyword>
<comment type="caution">
    <text evidence="5">The sequence shown here is derived from an EMBL/GenBank/DDBJ whole genome shotgun (WGS) entry which is preliminary data.</text>
</comment>
<dbReference type="HAMAP" id="MF_00057">
    <property type="entry name" value="KdsB"/>
    <property type="match status" value="1"/>
</dbReference>
<reference evidence="5 6" key="1">
    <citation type="submission" date="2022-02" db="EMBL/GenBank/DDBJ databases">
        <title>Mesosutterella porci, a novel member of the family Sutterellaceae from pig feces.</title>
        <authorList>
            <person name="Wylensek D."/>
            <person name="Clavel T."/>
        </authorList>
    </citation>
    <scope>NUCLEOTIDE SEQUENCE [LARGE SCALE GENOMIC DNA]</scope>
    <source>
        <strain evidence="6">oilRF-744-wt-GAM-9</strain>
    </source>
</reference>
<proteinExistence type="inferred from homology"/>
<comment type="subcellular location">
    <subcellularLocation>
        <location evidence="4">Cytoplasm</location>
    </subcellularLocation>
</comment>
<dbReference type="SUPFAM" id="SSF53448">
    <property type="entry name" value="Nucleotide-diphospho-sugar transferases"/>
    <property type="match status" value="1"/>
</dbReference>
<dbReference type="PANTHER" id="PTHR42866:SF2">
    <property type="entry name" value="3-DEOXY-MANNO-OCTULOSONATE CYTIDYLYLTRANSFERASE, MITOCHONDRIAL"/>
    <property type="match status" value="1"/>
</dbReference>
<dbReference type="NCBIfam" id="TIGR00466">
    <property type="entry name" value="kdsB"/>
    <property type="match status" value="1"/>
</dbReference>
<dbReference type="NCBIfam" id="NF009905">
    <property type="entry name" value="PRK13368.1"/>
    <property type="match status" value="1"/>
</dbReference>
<evidence type="ECO:0000256" key="1">
    <source>
        <dbReference type="ARBA" id="ARBA00022679"/>
    </source>
</evidence>
<evidence type="ECO:0000256" key="4">
    <source>
        <dbReference type="HAMAP-Rule" id="MF_00057"/>
    </source>
</evidence>
<dbReference type="PANTHER" id="PTHR42866">
    <property type="entry name" value="3-DEOXY-MANNO-OCTULOSONATE CYTIDYLYLTRANSFERASE"/>
    <property type="match status" value="1"/>
</dbReference>
<evidence type="ECO:0000256" key="3">
    <source>
        <dbReference type="ARBA" id="ARBA00022985"/>
    </source>
</evidence>
<comment type="pathway">
    <text evidence="4">Nucleotide-sugar biosynthesis; CMP-3-deoxy-D-manno-octulosonate biosynthesis; CMP-3-deoxy-D-manno-octulosonate from 3-deoxy-D-manno-octulosonate and CTP: step 1/1.</text>
</comment>